<gene>
    <name evidence="1" type="ORF">B296_00029670</name>
</gene>
<evidence type="ECO:0000313" key="1">
    <source>
        <dbReference type="EMBL" id="RRT40194.1"/>
    </source>
</evidence>
<dbReference type="AlphaFoldDB" id="A0A426XL40"/>
<organism evidence="1 2">
    <name type="scientific">Ensete ventricosum</name>
    <name type="common">Abyssinian banana</name>
    <name type="synonym">Musa ensete</name>
    <dbReference type="NCBI Taxonomy" id="4639"/>
    <lineage>
        <taxon>Eukaryota</taxon>
        <taxon>Viridiplantae</taxon>
        <taxon>Streptophyta</taxon>
        <taxon>Embryophyta</taxon>
        <taxon>Tracheophyta</taxon>
        <taxon>Spermatophyta</taxon>
        <taxon>Magnoliopsida</taxon>
        <taxon>Liliopsida</taxon>
        <taxon>Zingiberales</taxon>
        <taxon>Musaceae</taxon>
        <taxon>Ensete</taxon>
    </lineage>
</organism>
<reference evidence="1 2" key="1">
    <citation type="journal article" date="2014" name="Agronomy (Basel)">
        <title>A Draft Genome Sequence for Ensete ventricosum, the Drought-Tolerant Tree Against Hunger.</title>
        <authorList>
            <person name="Harrison J."/>
            <person name="Moore K.A."/>
            <person name="Paszkiewicz K."/>
            <person name="Jones T."/>
            <person name="Grant M."/>
            <person name="Ambacheew D."/>
            <person name="Muzemil S."/>
            <person name="Studholme D.J."/>
        </authorList>
    </citation>
    <scope>NUCLEOTIDE SEQUENCE [LARGE SCALE GENOMIC DNA]</scope>
</reference>
<evidence type="ECO:0000313" key="2">
    <source>
        <dbReference type="Proteomes" id="UP000287651"/>
    </source>
</evidence>
<dbReference type="Proteomes" id="UP000287651">
    <property type="component" value="Unassembled WGS sequence"/>
</dbReference>
<accession>A0A426XL40</accession>
<proteinExistence type="predicted"/>
<protein>
    <submittedName>
        <fullName evidence="1">Uncharacterized protein</fullName>
    </submittedName>
</protein>
<comment type="caution">
    <text evidence="1">The sequence shown here is derived from an EMBL/GenBank/DDBJ whole genome shotgun (WGS) entry which is preliminary data.</text>
</comment>
<dbReference type="EMBL" id="AMZH03019580">
    <property type="protein sequence ID" value="RRT40194.1"/>
    <property type="molecule type" value="Genomic_DNA"/>
</dbReference>
<sequence>MIYVRPPSLGFQQYLRRGGKSRWAANFACRGRTNGGRFGEEGATWRDSSLLLSLLLHGAGACAYARNDALMSACMHGDEIRCDS</sequence>
<name>A0A426XL40_ENSVE</name>